<keyword evidence="7" id="KW-0460">Magnesium</keyword>
<dbReference type="InterPro" id="IPR020568">
    <property type="entry name" value="Ribosomal_Su5_D2-typ_SF"/>
</dbReference>
<sequence>MAQEIRSVDSLIEEAVEVFKKRFGSKPALGAKAPGRVNLIGEHTDYNDGFVFPMALPMVTVIVGSGTTSGICRVETLNPGADEPRYTEFPIKGLQPGKPKWCNYVKGVAAQMPGTVPSFDAVIISSVPLGGGVSSSASLEVATYKFLEQFKSVDSNIDRYEKILKCQKAEHDFAGMPCGIMDQYISMTGCEGHALLLDCRDPEVSKLVPLSNDNVVVLVTNSNVKHELTGSEYPTRRKQCQDAAKILGVESLRDANEYMLKSKQADMDEETFMRVRHVISEIQRTEEAAKALEDLDYDTFGKFMLESHVSLRDDFEVSCKELDELVEFAMEMKDQGVYGSRMTGGGFGGCTVTLVKKGMEDRVIRHIDSKYKANGHRATFFVCPPSEGAKVLEEDAL</sequence>
<evidence type="ECO:0000256" key="5">
    <source>
        <dbReference type="ARBA" id="ARBA00022777"/>
    </source>
</evidence>
<comment type="caution">
    <text evidence="12">The sequence shown here is derived from an EMBL/GenBank/DDBJ whole genome shotgun (WGS) entry which is preliminary data.</text>
</comment>
<dbReference type="PANTHER" id="PTHR10457">
    <property type="entry name" value="MEVALONATE KINASE/GALACTOKINASE"/>
    <property type="match status" value="1"/>
</dbReference>
<dbReference type="Pfam" id="PF00288">
    <property type="entry name" value="GHMP_kinases_N"/>
    <property type="match status" value="1"/>
</dbReference>
<accession>A0AAV4EAK6</accession>
<evidence type="ECO:0000256" key="2">
    <source>
        <dbReference type="ARBA" id="ARBA00022679"/>
    </source>
</evidence>
<dbReference type="Proteomes" id="UP000762676">
    <property type="component" value="Unassembled WGS sequence"/>
</dbReference>
<evidence type="ECO:0000259" key="10">
    <source>
        <dbReference type="Pfam" id="PF08544"/>
    </source>
</evidence>
<keyword evidence="2" id="KW-0808">Transferase</keyword>
<dbReference type="InterPro" id="IPR036554">
    <property type="entry name" value="GHMP_kinase_C_sf"/>
</dbReference>
<dbReference type="GO" id="GO:0005829">
    <property type="term" value="C:cytosol"/>
    <property type="evidence" value="ECO:0007669"/>
    <property type="project" value="TreeGrafter"/>
</dbReference>
<evidence type="ECO:0000256" key="3">
    <source>
        <dbReference type="ARBA" id="ARBA00022723"/>
    </source>
</evidence>
<dbReference type="GO" id="GO:0046872">
    <property type="term" value="F:metal ion binding"/>
    <property type="evidence" value="ECO:0007669"/>
    <property type="project" value="UniProtKB-KW"/>
</dbReference>
<dbReference type="InterPro" id="IPR006204">
    <property type="entry name" value="GHMP_kinase_N_dom"/>
</dbReference>
<evidence type="ECO:0000259" key="9">
    <source>
        <dbReference type="Pfam" id="PF00288"/>
    </source>
</evidence>
<evidence type="ECO:0000256" key="1">
    <source>
        <dbReference type="ARBA" id="ARBA00006566"/>
    </source>
</evidence>
<dbReference type="Gene3D" id="3.30.230.10">
    <property type="match status" value="1"/>
</dbReference>
<keyword evidence="8" id="KW-0119">Carbohydrate metabolism</keyword>
<keyword evidence="4" id="KW-0547">Nucleotide-binding</keyword>
<dbReference type="NCBIfam" id="TIGR00131">
    <property type="entry name" value="gal_kin"/>
    <property type="match status" value="1"/>
</dbReference>
<dbReference type="Pfam" id="PF10509">
    <property type="entry name" value="GalKase_gal_bdg"/>
    <property type="match status" value="1"/>
</dbReference>
<comment type="similarity">
    <text evidence="1">Belongs to the GHMP kinase family. GalK subfamily.</text>
</comment>
<dbReference type="AlphaFoldDB" id="A0AAV4EAK6"/>
<evidence type="ECO:0000313" key="12">
    <source>
        <dbReference type="EMBL" id="GFR58012.1"/>
    </source>
</evidence>
<dbReference type="EMBL" id="BMAT01003581">
    <property type="protein sequence ID" value="GFR58012.1"/>
    <property type="molecule type" value="Genomic_DNA"/>
</dbReference>
<keyword evidence="6" id="KW-0067">ATP-binding</keyword>
<gene>
    <name evidence="12" type="ORF">ElyMa_001758400</name>
</gene>
<feature type="domain" description="Galactokinase N-terminal" evidence="11">
    <location>
        <begin position="18"/>
        <end position="65"/>
    </location>
</feature>
<dbReference type="InterPro" id="IPR013750">
    <property type="entry name" value="GHMP_kinase_C_dom"/>
</dbReference>
<dbReference type="PROSITE" id="PS00106">
    <property type="entry name" value="GALACTOKINASE"/>
    <property type="match status" value="1"/>
</dbReference>
<dbReference type="FunFam" id="3.30.70.890:FF:000001">
    <property type="entry name" value="Galactokinase"/>
    <property type="match status" value="1"/>
</dbReference>
<dbReference type="FunFam" id="3.30.230.10:FF:000040">
    <property type="entry name" value="Galactokinase 1"/>
    <property type="match status" value="1"/>
</dbReference>
<evidence type="ECO:0000256" key="8">
    <source>
        <dbReference type="ARBA" id="ARBA00023277"/>
    </source>
</evidence>
<keyword evidence="13" id="KW-1185">Reference proteome</keyword>
<dbReference type="GO" id="GO:0004335">
    <property type="term" value="F:galactokinase activity"/>
    <property type="evidence" value="ECO:0007669"/>
    <property type="project" value="InterPro"/>
</dbReference>
<organism evidence="12 13">
    <name type="scientific">Elysia marginata</name>
    <dbReference type="NCBI Taxonomy" id="1093978"/>
    <lineage>
        <taxon>Eukaryota</taxon>
        <taxon>Metazoa</taxon>
        <taxon>Spiralia</taxon>
        <taxon>Lophotrochozoa</taxon>
        <taxon>Mollusca</taxon>
        <taxon>Gastropoda</taxon>
        <taxon>Heterobranchia</taxon>
        <taxon>Euthyneura</taxon>
        <taxon>Panpulmonata</taxon>
        <taxon>Sacoglossa</taxon>
        <taxon>Placobranchoidea</taxon>
        <taxon>Plakobranchidae</taxon>
        <taxon>Elysia</taxon>
    </lineage>
</organism>
<evidence type="ECO:0000256" key="6">
    <source>
        <dbReference type="ARBA" id="ARBA00022840"/>
    </source>
</evidence>
<name>A0AAV4EAK6_9GAST</name>
<dbReference type="Gene3D" id="3.30.70.890">
    <property type="entry name" value="GHMP kinase, C-terminal domain"/>
    <property type="match status" value="1"/>
</dbReference>
<keyword evidence="3" id="KW-0479">Metal-binding</keyword>
<dbReference type="InterPro" id="IPR019741">
    <property type="entry name" value="Galactokinase_CS"/>
</dbReference>
<evidence type="ECO:0000256" key="4">
    <source>
        <dbReference type="ARBA" id="ARBA00022741"/>
    </source>
</evidence>
<dbReference type="InterPro" id="IPR014721">
    <property type="entry name" value="Ribsml_uS5_D2-typ_fold_subgr"/>
</dbReference>
<keyword evidence="5" id="KW-0418">Kinase</keyword>
<dbReference type="GO" id="GO:0005524">
    <property type="term" value="F:ATP binding"/>
    <property type="evidence" value="ECO:0007669"/>
    <property type="project" value="UniProtKB-KW"/>
</dbReference>
<proteinExistence type="inferred from homology"/>
<dbReference type="SUPFAM" id="SSF54211">
    <property type="entry name" value="Ribosomal protein S5 domain 2-like"/>
    <property type="match status" value="1"/>
</dbReference>
<dbReference type="PRINTS" id="PR00959">
    <property type="entry name" value="MEVGALKINASE"/>
</dbReference>
<dbReference type="InterPro" id="IPR000705">
    <property type="entry name" value="Galactokinase"/>
</dbReference>
<feature type="domain" description="GHMP kinase N-terminal" evidence="9">
    <location>
        <begin position="103"/>
        <end position="189"/>
    </location>
</feature>
<dbReference type="PIRSF" id="PIRSF000530">
    <property type="entry name" value="Galactokinase"/>
    <property type="match status" value="1"/>
</dbReference>
<feature type="domain" description="GHMP kinase C-terminal" evidence="10">
    <location>
        <begin position="289"/>
        <end position="372"/>
    </location>
</feature>
<evidence type="ECO:0000256" key="7">
    <source>
        <dbReference type="ARBA" id="ARBA00022842"/>
    </source>
</evidence>
<dbReference type="InterPro" id="IPR006206">
    <property type="entry name" value="Mevalonate/galactokinase"/>
</dbReference>
<reference evidence="12 13" key="1">
    <citation type="journal article" date="2021" name="Elife">
        <title>Chloroplast acquisition without the gene transfer in kleptoplastic sea slugs, Plakobranchus ocellatus.</title>
        <authorList>
            <person name="Maeda T."/>
            <person name="Takahashi S."/>
            <person name="Yoshida T."/>
            <person name="Shimamura S."/>
            <person name="Takaki Y."/>
            <person name="Nagai Y."/>
            <person name="Toyoda A."/>
            <person name="Suzuki Y."/>
            <person name="Arimoto A."/>
            <person name="Ishii H."/>
            <person name="Satoh N."/>
            <person name="Nishiyama T."/>
            <person name="Hasebe M."/>
            <person name="Maruyama T."/>
            <person name="Minagawa J."/>
            <person name="Obokata J."/>
            <person name="Shigenobu S."/>
        </authorList>
    </citation>
    <scope>NUCLEOTIDE SEQUENCE [LARGE SCALE GENOMIC DNA]</scope>
</reference>
<evidence type="ECO:0000259" key="11">
    <source>
        <dbReference type="Pfam" id="PF10509"/>
    </source>
</evidence>
<dbReference type="GO" id="GO:0006012">
    <property type="term" value="P:galactose metabolic process"/>
    <property type="evidence" value="ECO:0007669"/>
    <property type="project" value="InterPro"/>
</dbReference>
<dbReference type="PRINTS" id="PR00473">
    <property type="entry name" value="GALCTOKINASE"/>
</dbReference>
<evidence type="ECO:0000313" key="13">
    <source>
        <dbReference type="Proteomes" id="UP000762676"/>
    </source>
</evidence>
<dbReference type="SUPFAM" id="SSF55060">
    <property type="entry name" value="GHMP Kinase, C-terminal domain"/>
    <property type="match status" value="1"/>
</dbReference>
<dbReference type="Pfam" id="PF08544">
    <property type="entry name" value="GHMP_kinases_C"/>
    <property type="match status" value="1"/>
</dbReference>
<protein>
    <submittedName>
        <fullName evidence="12">Galactokinase-like</fullName>
    </submittedName>
</protein>
<dbReference type="PANTHER" id="PTHR10457:SF7">
    <property type="entry name" value="GALACTOKINASE-RELATED"/>
    <property type="match status" value="1"/>
</dbReference>
<dbReference type="InterPro" id="IPR019539">
    <property type="entry name" value="GalKase_N"/>
</dbReference>